<evidence type="ECO:0000259" key="8">
    <source>
        <dbReference type="PROSITE" id="PS51614"/>
    </source>
</evidence>
<dbReference type="STRING" id="7395.A0A1A9URB5"/>
<evidence type="ECO:0000256" key="2">
    <source>
        <dbReference type="ARBA" id="ARBA00021134"/>
    </source>
</evidence>
<reference evidence="9" key="1">
    <citation type="submission" date="2020-05" db="UniProtKB">
        <authorList>
            <consortium name="EnsemblMetazoa"/>
        </authorList>
    </citation>
    <scope>IDENTIFICATION</scope>
    <source>
        <strain evidence="9">TTRI</strain>
    </source>
</reference>
<dbReference type="PANTHER" id="PTHR16121">
    <property type="entry name" value="CAP-SPECIFIC MRNA (NUCLEOSIDE-2'-O-)-METHYLTRANSFERASE 1-RELATED"/>
    <property type="match status" value="1"/>
</dbReference>
<dbReference type="PROSITE" id="PS51614">
    <property type="entry name" value="SAM_MT_ADRIFT"/>
    <property type="match status" value="1"/>
</dbReference>
<dbReference type="GO" id="GO:0005737">
    <property type="term" value="C:cytoplasm"/>
    <property type="evidence" value="ECO:0007669"/>
    <property type="project" value="TreeGrafter"/>
</dbReference>
<dbReference type="PANTHER" id="PTHR16121:SF2">
    <property type="entry name" value="CAP-SPECIFIC MRNA (NUCLEOSIDE-2'-O-)-METHYLTRANSFERASE 2"/>
    <property type="match status" value="1"/>
</dbReference>
<protein>
    <recommendedName>
        <fullName evidence="2">Cap-specific mRNA (nucleoside-2'-O-)-methyltransferase 2</fullName>
        <ecNumber evidence="1">2.1.1.296</ecNumber>
    </recommendedName>
</protein>
<dbReference type="EC" id="2.1.1.296" evidence="1"/>
<evidence type="ECO:0000256" key="3">
    <source>
        <dbReference type="ARBA" id="ARBA00022603"/>
    </source>
</evidence>
<comment type="catalytic activity">
    <reaction evidence="6">
        <text>a 5'-end (N(7)-methyl 5'-triphosphoguanosine)-(2'-O-methyl-ribonucleoside)-(ribonucleotide) in mRNA + S-adenosyl-L-methionine = a 5'-end (N(7)-methyl 5'-triphosphoguanosine)-(2'-O-methyl-ribonucleoside)-(2'-O-methyl-ribonucleotide) in mRNA + S-adenosyl-L-homocysteine + H(+)</text>
        <dbReference type="Rhea" id="RHEA:67024"/>
        <dbReference type="Rhea" id="RHEA-COMP:17169"/>
        <dbReference type="Rhea" id="RHEA-COMP:17170"/>
        <dbReference type="ChEBI" id="CHEBI:15378"/>
        <dbReference type="ChEBI" id="CHEBI:57856"/>
        <dbReference type="ChEBI" id="CHEBI:59789"/>
        <dbReference type="ChEBI" id="CHEBI:167612"/>
        <dbReference type="ChEBI" id="CHEBI:167614"/>
        <dbReference type="EC" id="2.1.1.296"/>
    </reaction>
</comment>
<evidence type="ECO:0000256" key="7">
    <source>
        <dbReference type="PROSITE-ProRule" id="PRU00946"/>
    </source>
</evidence>
<feature type="binding site" evidence="7">
    <location>
        <position position="150"/>
    </location>
    <ligand>
        <name>S-adenosyl-L-methionine</name>
        <dbReference type="ChEBI" id="CHEBI:59789"/>
    </ligand>
</feature>
<evidence type="ECO:0000313" key="10">
    <source>
        <dbReference type="Proteomes" id="UP000078200"/>
    </source>
</evidence>
<feature type="domain" description="Adrift-type SAM-dependent 2'-O-MTase" evidence="8">
    <location>
        <begin position="115"/>
        <end position="329"/>
    </location>
</feature>
<dbReference type="Gene3D" id="3.40.50.12760">
    <property type="match status" value="1"/>
</dbReference>
<evidence type="ECO:0000313" key="9">
    <source>
        <dbReference type="EnsemblMetazoa" id="GAUT012864-PA"/>
    </source>
</evidence>
<accession>A0A1A9URB5</accession>
<keyword evidence="10" id="KW-1185">Reference proteome</keyword>
<dbReference type="GO" id="GO:0032259">
    <property type="term" value="P:methylation"/>
    <property type="evidence" value="ECO:0007669"/>
    <property type="project" value="UniProtKB-KW"/>
</dbReference>
<dbReference type="GO" id="GO:0120550">
    <property type="term" value="F:methyltransferase cap2 activity"/>
    <property type="evidence" value="ECO:0007669"/>
    <property type="project" value="UniProtKB-EC"/>
</dbReference>
<dbReference type="EnsemblMetazoa" id="GAUT012864-RA">
    <property type="protein sequence ID" value="GAUT012864-PA"/>
    <property type="gene ID" value="GAUT012864"/>
</dbReference>
<dbReference type="GO" id="GO:0004483">
    <property type="term" value="F:methyltransferase cap1 activity"/>
    <property type="evidence" value="ECO:0007669"/>
    <property type="project" value="UniProtKB-ARBA"/>
</dbReference>
<keyword evidence="4 7" id="KW-0808">Transferase</keyword>
<evidence type="ECO:0000256" key="5">
    <source>
        <dbReference type="ARBA" id="ARBA00022691"/>
    </source>
</evidence>
<evidence type="ECO:0000256" key="4">
    <source>
        <dbReference type="ARBA" id="ARBA00022679"/>
    </source>
</evidence>
<organism evidence="9 10">
    <name type="scientific">Glossina austeni</name>
    <name type="common">Savannah tsetse fly</name>
    <dbReference type="NCBI Taxonomy" id="7395"/>
    <lineage>
        <taxon>Eukaryota</taxon>
        <taxon>Metazoa</taxon>
        <taxon>Ecdysozoa</taxon>
        <taxon>Arthropoda</taxon>
        <taxon>Hexapoda</taxon>
        <taxon>Insecta</taxon>
        <taxon>Pterygota</taxon>
        <taxon>Neoptera</taxon>
        <taxon>Endopterygota</taxon>
        <taxon>Diptera</taxon>
        <taxon>Brachycera</taxon>
        <taxon>Muscomorpha</taxon>
        <taxon>Hippoboscoidea</taxon>
        <taxon>Glossinidae</taxon>
        <taxon>Glossina</taxon>
    </lineage>
</organism>
<feature type="active site" description="Proton acceptor" evidence="7">
    <location>
        <position position="282"/>
    </location>
</feature>
<dbReference type="Proteomes" id="UP000078200">
    <property type="component" value="Unassembled WGS sequence"/>
</dbReference>
<name>A0A1A9URB5_GLOAU</name>
<feature type="binding site" evidence="7">
    <location>
        <position position="242"/>
    </location>
    <ligand>
        <name>S-adenosyl-L-methionine</name>
        <dbReference type="ChEBI" id="CHEBI:59789"/>
    </ligand>
</feature>
<dbReference type="InterPro" id="IPR002877">
    <property type="entry name" value="RNA_MeTrfase_FtsJ_dom"/>
</dbReference>
<sequence>MMNNTPHPPLSPQSDFFCSWKTKQEETPTLLNYKVQQIFGKSFEYQNKIPWILPCANELFNEFYQFETLQDLKLHLNEVKSRLNDYEIENWSLHTNRKDPAGEIAWRLKNETKAEFVTVAWCKFYECLGRFPQLIKGPQMNSLHLCEAPGAFIAALNHFLCSRYEKIEIQWHWLASTLNPYYEGNPWFNMITDDRFMLFTLDNWLFHKDFTGNIISKENLKDIAEQCSRRLPQGEVHLITADGSVDCVESPDCQEEHVSLLHLAEITAALTVLANHGCLVMKMFTMFESSSVCILYLLNCVFEKVHVTKPATSKRGNSEVYIVCLNYNKETKNLKEILHLMTEHLNKQQPVAAALFKKSHLPKDFLMQHEICCRLFMNHQITAIENNIFTYELKANRSEVKSNQLLRSLVCQEYYRRYNVTQIPEESKLLYKFTNAIEKGFKLQIYRGSYTARNMLKIGSREEQIFKLKTFLNDIEKCVKSDTLNADVSSAHFVESRKCGLVVYKGKSIDKLCSSLFVNVQLVVMRTKLKTIHHIEPLWLGQPKAKLGEDLDINYSQNENEDFADKQVSFFYDILQHLLLKKMDNLEFTELPFLTHFAVSFLRYLAVNVFETLTISWHPKFVITLKEPKEQYSHALKLLNESMESPANAKDILCLIHIKELHRNEFNRSLTYFNNELLLYKYKLLLEP</sequence>
<dbReference type="SUPFAM" id="SSF53335">
    <property type="entry name" value="S-adenosyl-L-methionine-dependent methyltransferases"/>
    <property type="match status" value="1"/>
</dbReference>
<dbReference type="AlphaFoldDB" id="A0A1A9URB5"/>
<dbReference type="GO" id="GO:0005634">
    <property type="term" value="C:nucleus"/>
    <property type="evidence" value="ECO:0007669"/>
    <property type="project" value="TreeGrafter"/>
</dbReference>
<keyword evidence="3 7" id="KW-0489">Methyltransferase</keyword>
<dbReference type="InterPro" id="IPR029063">
    <property type="entry name" value="SAM-dependent_MTases_sf"/>
</dbReference>
<keyword evidence="5 7" id="KW-0949">S-adenosyl-L-methionine</keyword>
<dbReference type="GO" id="GO:0006370">
    <property type="term" value="P:7-methylguanosine mRNA capping"/>
    <property type="evidence" value="ECO:0007669"/>
    <property type="project" value="TreeGrafter"/>
</dbReference>
<evidence type="ECO:0000256" key="1">
    <source>
        <dbReference type="ARBA" id="ARBA00012770"/>
    </source>
</evidence>
<dbReference type="Pfam" id="PF01728">
    <property type="entry name" value="FtsJ"/>
    <property type="match status" value="1"/>
</dbReference>
<evidence type="ECO:0000256" key="6">
    <source>
        <dbReference type="ARBA" id="ARBA00049477"/>
    </source>
</evidence>
<dbReference type="InterPro" id="IPR050851">
    <property type="entry name" value="mRNA_Cap_2O-Ribose_MeTrfase"/>
</dbReference>
<feature type="binding site" evidence="7">
    <location>
        <position position="171"/>
    </location>
    <ligand>
        <name>S-adenosyl-L-methionine</name>
        <dbReference type="ChEBI" id="CHEBI:59789"/>
    </ligand>
</feature>
<dbReference type="VEuPathDB" id="VectorBase:GAUT012864"/>
<dbReference type="InterPro" id="IPR025807">
    <property type="entry name" value="Adrift-typ_MeTrfase"/>
</dbReference>
<proteinExistence type="predicted"/>